<protein>
    <submittedName>
        <fullName evidence="1">Uncharacterized protein</fullName>
    </submittedName>
</protein>
<evidence type="ECO:0000313" key="1">
    <source>
        <dbReference type="EMBL" id="MFD1884173.1"/>
    </source>
</evidence>
<reference evidence="2" key="1">
    <citation type="journal article" date="2019" name="Int. J. Syst. Evol. Microbiol.">
        <title>The Global Catalogue of Microorganisms (GCM) 10K type strain sequencing project: providing services to taxonomists for standard genome sequencing and annotation.</title>
        <authorList>
            <consortium name="The Broad Institute Genomics Platform"/>
            <consortium name="The Broad Institute Genome Sequencing Center for Infectious Disease"/>
            <person name="Wu L."/>
            <person name="Ma J."/>
        </authorList>
    </citation>
    <scope>NUCLEOTIDE SEQUENCE [LARGE SCALE GENOMIC DNA]</scope>
    <source>
        <strain evidence="2">CCUG 54950</strain>
    </source>
</reference>
<dbReference type="Proteomes" id="UP001597233">
    <property type="component" value="Unassembled WGS sequence"/>
</dbReference>
<accession>A0ABW4RDC1</accession>
<organism evidence="1 2">
    <name type="scientific">Paenibacillus wenxiniae</name>
    <dbReference type="NCBI Taxonomy" id="1636843"/>
    <lineage>
        <taxon>Bacteria</taxon>
        <taxon>Bacillati</taxon>
        <taxon>Bacillota</taxon>
        <taxon>Bacilli</taxon>
        <taxon>Bacillales</taxon>
        <taxon>Paenibacillaceae</taxon>
        <taxon>Paenibacillus</taxon>
    </lineage>
</organism>
<keyword evidence="2" id="KW-1185">Reference proteome</keyword>
<dbReference type="RefSeq" id="WP_347327017.1">
    <property type="nucleotide sequence ID" value="NZ_JBCGUH010000018.1"/>
</dbReference>
<proteinExistence type="predicted"/>
<sequence length="74" mass="8867">MDKMCMQMMMGMCMEDMMSKMNNMKMMMDMCSKSGMNMKEMDMDMDMMMGRLQECDEMMTSMMTMMRDMKQASM</sequence>
<comment type="caution">
    <text evidence="1">The sequence shown here is derived from an EMBL/GenBank/DDBJ whole genome shotgun (WGS) entry which is preliminary data.</text>
</comment>
<evidence type="ECO:0000313" key="2">
    <source>
        <dbReference type="Proteomes" id="UP001597233"/>
    </source>
</evidence>
<dbReference type="EMBL" id="JBHUEH010000005">
    <property type="protein sequence ID" value="MFD1884173.1"/>
    <property type="molecule type" value="Genomic_DNA"/>
</dbReference>
<gene>
    <name evidence="1" type="ORF">ACFSC9_01380</name>
</gene>
<name>A0ABW4RDC1_9BACL</name>